<dbReference type="EC" id="3.1.1.-" evidence="3"/>
<proteinExistence type="inferred from homology"/>
<organism evidence="6">
    <name type="scientific">Arion vulgaris</name>
    <dbReference type="NCBI Taxonomy" id="1028688"/>
    <lineage>
        <taxon>Eukaryota</taxon>
        <taxon>Metazoa</taxon>
        <taxon>Spiralia</taxon>
        <taxon>Lophotrochozoa</taxon>
        <taxon>Mollusca</taxon>
        <taxon>Gastropoda</taxon>
        <taxon>Heterobranchia</taxon>
        <taxon>Euthyneura</taxon>
        <taxon>Panpulmonata</taxon>
        <taxon>Eupulmonata</taxon>
        <taxon>Stylommatophora</taxon>
        <taxon>Helicina</taxon>
        <taxon>Arionoidea</taxon>
        <taxon>Arionidae</taxon>
        <taxon>Arion</taxon>
    </lineage>
</organism>
<dbReference type="ESTHER" id="9eupu-a0a0b7afq1">
    <property type="family name" value="Cholinesterase-like"/>
</dbReference>
<feature type="non-terminal residue" evidence="6">
    <location>
        <position position="1"/>
    </location>
</feature>
<evidence type="ECO:0000256" key="1">
    <source>
        <dbReference type="ARBA" id="ARBA00005964"/>
    </source>
</evidence>
<feature type="transmembrane region" description="Helical" evidence="4">
    <location>
        <begin position="58"/>
        <end position="78"/>
    </location>
</feature>
<dbReference type="PANTHER" id="PTHR45570">
    <property type="entry name" value="CARBOXYLIC ESTER HYDROLASE"/>
    <property type="match status" value="1"/>
</dbReference>
<accession>A0A0B7AFQ1</accession>
<evidence type="ECO:0000256" key="2">
    <source>
        <dbReference type="ARBA" id="ARBA00022801"/>
    </source>
</evidence>
<keyword evidence="2 3" id="KW-0378">Hydrolase</keyword>
<evidence type="ECO:0000256" key="4">
    <source>
        <dbReference type="SAM" id="Phobius"/>
    </source>
</evidence>
<feature type="signal peptide" evidence="3">
    <location>
        <begin position="1"/>
        <end position="18"/>
    </location>
</feature>
<dbReference type="AlphaFoldDB" id="A0A0B7AFQ1"/>
<dbReference type="GO" id="GO:0016787">
    <property type="term" value="F:hydrolase activity"/>
    <property type="evidence" value="ECO:0007669"/>
    <property type="project" value="UniProtKB-KW"/>
</dbReference>
<name>A0A0B7AFQ1_9EUPU</name>
<gene>
    <name evidence="6" type="primary">ORF117846</name>
</gene>
<dbReference type="PROSITE" id="PS00122">
    <property type="entry name" value="CARBOXYLESTERASE_B_1"/>
    <property type="match status" value="1"/>
</dbReference>
<dbReference type="InterPro" id="IPR002018">
    <property type="entry name" value="CarbesteraseB"/>
</dbReference>
<dbReference type="InterPro" id="IPR019826">
    <property type="entry name" value="Carboxylesterase_B_AS"/>
</dbReference>
<comment type="similarity">
    <text evidence="1 3">Belongs to the type-B carboxylesterase/lipase family.</text>
</comment>
<dbReference type="EMBL" id="HACG01032989">
    <property type="protein sequence ID" value="CEK79854.1"/>
    <property type="molecule type" value="Transcribed_RNA"/>
</dbReference>
<dbReference type="InterPro" id="IPR029058">
    <property type="entry name" value="AB_hydrolase_fold"/>
</dbReference>
<keyword evidence="4" id="KW-0812">Transmembrane</keyword>
<evidence type="ECO:0000313" key="6">
    <source>
        <dbReference type="EMBL" id="CEK79854.1"/>
    </source>
</evidence>
<feature type="domain" description="Carboxylesterase type B" evidence="5">
    <location>
        <begin position="103"/>
        <end position="597"/>
    </location>
</feature>
<keyword evidence="3" id="KW-0732">Signal</keyword>
<protein>
    <recommendedName>
        <fullName evidence="3">Carboxylic ester hydrolase</fullName>
        <ecNumber evidence="3">3.1.1.-</ecNumber>
    </recommendedName>
</protein>
<dbReference type="SUPFAM" id="SSF53474">
    <property type="entry name" value="alpha/beta-Hydrolases"/>
    <property type="match status" value="1"/>
</dbReference>
<keyword evidence="4" id="KW-1133">Transmembrane helix</keyword>
<dbReference type="PANTHER" id="PTHR45570:SF2">
    <property type="entry name" value="ACETYLCHOLINESTERASE 1-LIKE"/>
    <property type="match status" value="1"/>
</dbReference>
<sequence>ADRMSFACICTICVLVTAVYPTKHCASPQYVYVLCPQYFSKTGERVHLLRTDSVRCCVLLASVMLFVIIIYAILPYIFSSSEIINKESGNHVDQHADSTTDPLLVNTRYGPIRGTNKKGVRVFHGIPYTKPPIGDRRWRPPSDPEPWSPHTLDATKIRPGCPQECTNPLYCSNSTSEDCLFLEIYTPVNITTPVSVTVYIHGGSFKDVTCTLALYDATQFVLKTNIIMVLIEYRIGVLGFLVTGEGEDQATGNYGIQDQRQALMWVNANIRAFGGDPDKVTLVGQSAGAQSVLIHLCSDLIPKYFRSVIVESTPLTVLYKTPKVASRNGKTFARNLKCVDKKNRAINMTCLRKKTVSQIINSQKKSSNGLKLSVTDRIEPLRPVIDGTFVKLQPLEALQHYATTTKQTMPMIFSHTTEEGVFFIKEVLAISVPALLYQFILHTVFTSVPRNIERLYPVTNRKDISKQLSQIITDLIFRCPLRYLIKLLKTERHGDRIWLYQWDKPLAIDLPTTYKSCNSQACHSAEIPFVFQSFSEVAHNSSPEDIETSNKLIAYYANFINFGNPNVDTNQTVKSGIVYKQNSVRSEDKLHLINWPTVNFSPNDTNTQLIFSRDGHLEIIEDLKVAQCDAWDKTGYSILRGK</sequence>
<evidence type="ECO:0000259" key="5">
    <source>
        <dbReference type="Pfam" id="PF00135"/>
    </source>
</evidence>
<feature type="chain" id="PRO_5005110623" description="Carboxylic ester hydrolase" evidence="3">
    <location>
        <begin position="19"/>
        <end position="642"/>
    </location>
</feature>
<dbReference type="Gene3D" id="3.40.50.1820">
    <property type="entry name" value="alpha/beta hydrolase"/>
    <property type="match status" value="1"/>
</dbReference>
<reference evidence="6" key="1">
    <citation type="submission" date="2014-12" db="EMBL/GenBank/DDBJ databases">
        <title>Insight into the proteome of Arion vulgaris.</title>
        <authorList>
            <person name="Aradska J."/>
            <person name="Bulat T."/>
            <person name="Smidak R."/>
            <person name="Sarate P."/>
            <person name="Gangsoo J."/>
            <person name="Sialana F."/>
            <person name="Bilban M."/>
            <person name="Lubec G."/>
        </authorList>
    </citation>
    <scope>NUCLEOTIDE SEQUENCE</scope>
    <source>
        <tissue evidence="6">Skin</tissue>
    </source>
</reference>
<evidence type="ECO:0000256" key="3">
    <source>
        <dbReference type="RuleBase" id="RU361235"/>
    </source>
</evidence>
<keyword evidence="4" id="KW-0472">Membrane</keyword>
<dbReference type="Pfam" id="PF00135">
    <property type="entry name" value="COesterase"/>
    <property type="match status" value="1"/>
</dbReference>